<feature type="domain" description="4Fe-4S ferredoxin-type" evidence="7">
    <location>
        <begin position="291"/>
        <end position="322"/>
    </location>
</feature>
<dbReference type="InterPro" id="IPR017896">
    <property type="entry name" value="4Fe4S_Fe-S-bd"/>
</dbReference>
<keyword evidence="5" id="KW-0411">Iron-sulfur</keyword>
<keyword evidence="3" id="KW-0560">Oxidoreductase</keyword>
<feature type="transmembrane region" description="Helical" evidence="6">
    <location>
        <begin position="152"/>
        <end position="171"/>
    </location>
</feature>
<keyword evidence="4" id="KW-0408">Iron</keyword>
<feature type="domain" description="4Fe-4S ferredoxin-type" evidence="7">
    <location>
        <begin position="379"/>
        <end position="411"/>
    </location>
</feature>
<dbReference type="PROSITE" id="PS00198">
    <property type="entry name" value="4FE4S_FER_1"/>
    <property type="match status" value="1"/>
</dbReference>
<dbReference type="InterPro" id="IPR051460">
    <property type="entry name" value="HdrC_iron-sulfur_subunit"/>
</dbReference>
<dbReference type="SUPFAM" id="SSF46548">
    <property type="entry name" value="alpha-helical ferredoxin"/>
    <property type="match status" value="1"/>
</dbReference>
<evidence type="ECO:0000256" key="3">
    <source>
        <dbReference type="ARBA" id="ARBA00023002"/>
    </source>
</evidence>
<evidence type="ECO:0000313" key="8">
    <source>
        <dbReference type="EMBL" id="SNS75631.1"/>
    </source>
</evidence>
<keyword evidence="6" id="KW-0812">Transmembrane</keyword>
<evidence type="ECO:0000256" key="6">
    <source>
        <dbReference type="SAM" id="Phobius"/>
    </source>
</evidence>
<dbReference type="GO" id="GO:0051539">
    <property type="term" value="F:4 iron, 4 sulfur cluster binding"/>
    <property type="evidence" value="ECO:0007669"/>
    <property type="project" value="UniProtKB-KW"/>
</dbReference>
<dbReference type="Pfam" id="PF02754">
    <property type="entry name" value="CCG"/>
    <property type="match status" value="2"/>
</dbReference>
<dbReference type="GO" id="GO:0016491">
    <property type="term" value="F:oxidoreductase activity"/>
    <property type="evidence" value="ECO:0007669"/>
    <property type="project" value="UniProtKB-KW"/>
</dbReference>
<dbReference type="Gene3D" id="1.10.1060.10">
    <property type="entry name" value="Alpha-helical ferredoxin"/>
    <property type="match status" value="1"/>
</dbReference>
<dbReference type="InterPro" id="IPR017900">
    <property type="entry name" value="4Fe4S_Fe_S_CS"/>
</dbReference>
<organism evidence="8 9">
    <name type="scientific">Actinoplanes regularis</name>
    <dbReference type="NCBI Taxonomy" id="52697"/>
    <lineage>
        <taxon>Bacteria</taxon>
        <taxon>Bacillati</taxon>
        <taxon>Actinomycetota</taxon>
        <taxon>Actinomycetes</taxon>
        <taxon>Micromonosporales</taxon>
        <taxon>Micromonosporaceae</taxon>
        <taxon>Actinoplanes</taxon>
    </lineage>
</organism>
<gene>
    <name evidence="8" type="ORF">SAMN06264365_12329</name>
</gene>
<dbReference type="EMBL" id="FZNR01000023">
    <property type="protein sequence ID" value="SNS75631.1"/>
    <property type="molecule type" value="Genomic_DNA"/>
</dbReference>
<evidence type="ECO:0000259" key="7">
    <source>
        <dbReference type="PROSITE" id="PS51379"/>
    </source>
</evidence>
<evidence type="ECO:0000256" key="4">
    <source>
        <dbReference type="ARBA" id="ARBA00023004"/>
    </source>
</evidence>
<dbReference type="Pfam" id="PF13187">
    <property type="entry name" value="Fer4_9"/>
    <property type="match status" value="1"/>
</dbReference>
<feature type="transmembrane region" description="Helical" evidence="6">
    <location>
        <begin position="72"/>
        <end position="93"/>
    </location>
</feature>
<feature type="transmembrane region" description="Helical" evidence="6">
    <location>
        <begin position="6"/>
        <end position="28"/>
    </location>
</feature>
<keyword evidence="6" id="KW-0472">Membrane</keyword>
<keyword evidence="6" id="KW-1133">Transmembrane helix</keyword>
<dbReference type="AlphaFoldDB" id="A0A239H368"/>
<keyword evidence="9" id="KW-1185">Reference proteome</keyword>
<evidence type="ECO:0000313" key="9">
    <source>
        <dbReference type="Proteomes" id="UP000198415"/>
    </source>
</evidence>
<dbReference type="Proteomes" id="UP000198415">
    <property type="component" value="Unassembled WGS sequence"/>
</dbReference>
<feature type="transmembrane region" description="Helical" evidence="6">
    <location>
        <begin position="105"/>
        <end position="131"/>
    </location>
</feature>
<proteinExistence type="predicted"/>
<dbReference type="GO" id="GO:0005886">
    <property type="term" value="C:plasma membrane"/>
    <property type="evidence" value="ECO:0007669"/>
    <property type="project" value="TreeGrafter"/>
</dbReference>
<dbReference type="OrthoDB" id="9794954at2"/>
<dbReference type="GO" id="GO:0046872">
    <property type="term" value="F:metal ion binding"/>
    <property type="evidence" value="ECO:0007669"/>
    <property type="project" value="UniProtKB-KW"/>
</dbReference>
<sequence length="711" mass="78142">MGIAQIIATVLAGAVTVVAVALAVRAVLTITKVIRSGQPAPERFADKGTRTKTLLKESVGHTRMLKWSAIGAAHWFVMFSFIILSSLVLEAYFETVDAEGELPIIGHWAIFGFVTEWFGILGTIGILYLIFVRQRQKPGAVKRSRFLGSTMWQAYFVEAIIVGVLVCGFLIRGLKVANDAFPYPVWAAPLSHAIGNALPAWEDGPTWVALVKLLISMGWLITISLNPTMGVAWHRFLAFFNIYFKRSPEKPAGSGLGALKPMMSEGKPLDFEEADPEKDLFGVAQVEQFTWKGLLDFSTCTECGRCQSQCPAWNTAKPLSPKLLVLSLRDHAYAKAPYLLAGGGKDLTGEEKATEAQLAHMDVLALAEGNRPLIGGVDENGVIDPDVLWSCTTCGACVEQCPVDIEHIDHIVDMRRYQVLIESSFPSEAGVMLRNLENKGNPWGAPQNTREDWTKGLDFEVPRVGETEDFEYLFWVGCAGAFEDRAKKTTRAVATLLHEAGVNYAILGEGETCTGDPARRIGNEFIFQMLAQQNVETLQEANVKKIVATCPHCFNTLGNEYEQLGLKVEVVHHTQLLAHLVKEGKLTPVQPIEGDVTYHDPCYLGRHNRVFDAPREVLGEAANVVEMPRNQERSFCCGAGGARMWMEERIGKRINVERTEEALATGAKTIAVGCPFCYTMIGDGVTGKGKQEEVEVVDVATVLLRSLKQDV</sequence>
<dbReference type="PANTHER" id="PTHR43255">
    <property type="entry name" value="IRON-SULFUR-BINDING OXIDOREDUCTASE FADF-RELATED-RELATED"/>
    <property type="match status" value="1"/>
</dbReference>
<keyword evidence="2" id="KW-0479">Metal-binding</keyword>
<dbReference type="RefSeq" id="WP_089297951.1">
    <property type="nucleotide sequence ID" value="NZ_BOMU01000117.1"/>
</dbReference>
<reference evidence="8 9" key="1">
    <citation type="submission" date="2017-06" db="EMBL/GenBank/DDBJ databases">
        <authorList>
            <person name="Kim H.J."/>
            <person name="Triplett B.A."/>
        </authorList>
    </citation>
    <scope>NUCLEOTIDE SEQUENCE [LARGE SCALE GENOMIC DNA]</scope>
    <source>
        <strain evidence="8 9">DSM 43151</strain>
    </source>
</reference>
<dbReference type="InterPro" id="IPR009051">
    <property type="entry name" value="Helical_ferredxn"/>
</dbReference>
<evidence type="ECO:0000256" key="5">
    <source>
        <dbReference type="ARBA" id="ARBA00023014"/>
    </source>
</evidence>
<accession>A0A239H368</accession>
<name>A0A239H368_9ACTN</name>
<dbReference type="InterPro" id="IPR004017">
    <property type="entry name" value="Cys_rich_dom"/>
</dbReference>
<dbReference type="PROSITE" id="PS51379">
    <property type="entry name" value="4FE4S_FER_2"/>
    <property type="match status" value="2"/>
</dbReference>
<evidence type="ECO:0000256" key="2">
    <source>
        <dbReference type="ARBA" id="ARBA00022723"/>
    </source>
</evidence>
<keyword evidence="1" id="KW-0004">4Fe-4S</keyword>
<evidence type="ECO:0000256" key="1">
    <source>
        <dbReference type="ARBA" id="ARBA00022485"/>
    </source>
</evidence>
<dbReference type="PANTHER" id="PTHR43255:SF1">
    <property type="entry name" value="IRON-SULFUR-BINDING OXIDOREDUCTASE FADF-RELATED"/>
    <property type="match status" value="1"/>
</dbReference>
<protein>
    <submittedName>
        <fullName evidence="8">Fe-S oxidoreductase</fullName>
    </submittedName>
</protein>